<dbReference type="PROSITE" id="PS50931">
    <property type="entry name" value="HTH_LYSR"/>
    <property type="match status" value="1"/>
</dbReference>
<reference evidence="7 8" key="1">
    <citation type="submission" date="2018-10" db="EMBL/GenBank/DDBJ databases">
        <title>Comparative analysis of microorganisms from saline springs in Andes Mountain Range, Colombia.</title>
        <authorList>
            <person name="Rubin E."/>
        </authorList>
    </citation>
    <scope>NUCLEOTIDE SEQUENCE [LARGE SCALE GENOMIC DNA]</scope>
    <source>
        <strain evidence="7 8">USBA 36</strain>
    </source>
</reference>
<keyword evidence="4" id="KW-0010">Activator</keyword>
<dbReference type="RefSeq" id="WP_183077849.1">
    <property type="nucleotide sequence ID" value="NZ_RBIG01000001.1"/>
</dbReference>
<dbReference type="PRINTS" id="PR00039">
    <property type="entry name" value="HTHLYSR"/>
</dbReference>
<evidence type="ECO:0000256" key="2">
    <source>
        <dbReference type="ARBA" id="ARBA00023015"/>
    </source>
</evidence>
<dbReference type="SUPFAM" id="SSF46785">
    <property type="entry name" value="Winged helix' DNA-binding domain"/>
    <property type="match status" value="1"/>
</dbReference>
<dbReference type="GO" id="GO:0003677">
    <property type="term" value="F:DNA binding"/>
    <property type="evidence" value="ECO:0007669"/>
    <property type="project" value="UniProtKB-KW"/>
</dbReference>
<evidence type="ECO:0000313" key="8">
    <source>
        <dbReference type="Proteomes" id="UP000277424"/>
    </source>
</evidence>
<dbReference type="Pfam" id="PF03466">
    <property type="entry name" value="LysR_substrate"/>
    <property type="match status" value="1"/>
</dbReference>
<evidence type="ECO:0000256" key="5">
    <source>
        <dbReference type="ARBA" id="ARBA00023163"/>
    </source>
</evidence>
<dbReference type="SUPFAM" id="SSF53850">
    <property type="entry name" value="Periplasmic binding protein-like II"/>
    <property type="match status" value="1"/>
</dbReference>
<evidence type="ECO:0000256" key="1">
    <source>
        <dbReference type="ARBA" id="ARBA00009437"/>
    </source>
</evidence>
<dbReference type="Proteomes" id="UP000277424">
    <property type="component" value="Unassembled WGS sequence"/>
</dbReference>
<comment type="caution">
    <text evidence="7">The sequence shown here is derived from an EMBL/GenBank/DDBJ whole genome shotgun (WGS) entry which is preliminary data.</text>
</comment>
<dbReference type="Gene3D" id="1.10.10.10">
    <property type="entry name" value="Winged helix-like DNA-binding domain superfamily/Winged helix DNA-binding domain"/>
    <property type="match status" value="1"/>
</dbReference>
<dbReference type="AlphaFoldDB" id="A0A420WQA6"/>
<dbReference type="Pfam" id="PF00126">
    <property type="entry name" value="HTH_1"/>
    <property type="match status" value="1"/>
</dbReference>
<name>A0A420WQA6_9PROT</name>
<evidence type="ECO:0000256" key="4">
    <source>
        <dbReference type="ARBA" id="ARBA00023159"/>
    </source>
</evidence>
<keyword evidence="5" id="KW-0804">Transcription</keyword>
<comment type="similarity">
    <text evidence="1">Belongs to the LysR transcriptional regulatory family.</text>
</comment>
<accession>A0A420WQA6</accession>
<proteinExistence type="inferred from homology"/>
<dbReference type="InterPro" id="IPR036390">
    <property type="entry name" value="WH_DNA-bd_sf"/>
</dbReference>
<dbReference type="InterPro" id="IPR000847">
    <property type="entry name" value="LysR_HTH_N"/>
</dbReference>
<dbReference type="Gene3D" id="3.40.190.290">
    <property type="match status" value="1"/>
</dbReference>
<organism evidence="7 8">
    <name type="scientific">Oceanibaculum indicum</name>
    <dbReference type="NCBI Taxonomy" id="526216"/>
    <lineage>
        <taxon>Bacteria</taxon>
        <taxon>Pseudomonadati</taxon>
        <taxon>Pseudomonadota</taxon>
        <taxon>Alphaproteobacteria</taxon>
        <taxon>Rhodospirillales</taxon>
        <taxon>Oceanibaculaceae</taxon>
        <taxon>Oceanibaculum</taxon>
    </lineage>
</organism>
<keyword evidence="3" id="KW-0238">DNA-binding</keyword>
<sequence>MSRYSIDIRHLRYFIAIAEAGSFTGAANHLHIAQPALSQHVRNLEQSFGTQLLDRTTRGVELTADGRKLLAHARRVVEEMDRLVDAISPGKPEGDVMLGLPIPVSPLITQPLLTTMQRDYDGVTLHIREAMSAYLAEWLIDGRIDAAVLFSNQDLPHIDTHEVCEETLYVVGPPGAFAPGAVVPFHDLPRYPLIMSHPENGLRSLVHSTAQRLGVEYTIKFEIDVINEMKRFVAAGKGFTVLAPVAFYEELVAGRLSAAPIVEPEIVRTWTMATRRHSRPNAACKAAMDLTEAVLIERTGMVKKAVSDYAGTLH</sequence>
<dbReference type="GO" id="GO:0003700">
    <property type="term" value="F:DNA-binding transcription factor activity"/>
    <property type="evidence" value="ECO:0007669"/>
    <property type="project" value="InterPro"/>
</dbReference>
<protein>
    <submittedName>
        <fullName evidence="7">LysR family nitrogen assimilation transcriptional regulator</fullName>
    </submittedName>
</protein>
<dbReference type="FunFam" id="1.10.10.10:FF:000001">
    <property type="entry name" value="LysR family transcriptional regulator"/>
    <property type="match status" value="1"/>
</dbReference>
<feature type="domain" description="HTH lysR-type" evidence="6">
    <location>
        <begin position="6"/>
        <end position="63"/>
    </location>
</feature>
<dbReference type="PANTHER" id="PTHR30293">
    <property type="entry name" value="TRANSCRIPTIONAL REGULATORY PROTEIN NAC-RELATED"/>
    <property type="match status" value="1"/>
</dbReference>
<dbReference type="GO" id="GO:2000142">
    <property type="term" value="P:regulation of DNA-templated transcription initiation"/>
    <property type="evidence" value="ECO:0007669"/>
    <property type="project" value="TreeGrafter"/>
</dbReference>
<keyword evidence="2" id="KW-0805">Transcription regulation</keyword>
<evidence type="ECO:0000259" key="6">
    <source>
        <dbReference type="PROSITE" id="PS50931"/>
    </source>
</evidence>
<dbReference type="InterPro" id="IPR036388">
    <property type="entry name" value="WH-like_DNA-bd_sf"/>
</dbReference>
<dbReference type="InterPro" id="IPR005119">
    <property type="entry name" value="LysR_subst-bd"/>
</dbReference>
<dbReference type="PANTHER" id="PTHR30293:SF0">
    <property type="entry name" value="NITROGEN ASSIMILATION REGULATORY PROTEIN NAC"/>
    <property type="match status" value="1"/>
</dbReference>
<dbReference type="EMBL" id="RBIG01000001">
    <property type="protein sequence ID" value="RKQ73042.1"/>
    <property type="molecule type" value="Genomic_DNA"/>
</dbReference>
<evidence type="ECO:0000313" key="7">
    <source>
        <dbReference type="EMBL" id="RKQ73042.1"/>
    </source>
</evidence>
<evidence type="ECO:0000256" key="3">
    <source>
        <dbReference type="ARBA" id="ARBA00023125"/>
    </source>
</evidence>
<gene>
    <name evidence="7" type="ORF">BCL74_0813</name>
</gene>